<feature type="domain" description="WSC" evidence="9">
    <location>
        <begin position="281"/>
        <end position="364"/>
    </location>
</feature>
<dbReference type="SMART" id="SM00321">
    <property type="entry name" value="WSC"/>
    <property type="match status" value="2"/>
</dbReference>
<evidence type="ECO:0000313" key="11">
    <source>
        <dbReference type="Proteomes" id="UP000232323"/>
    </source>
</evidence>
<dbReference type="Pfam" id="PF01822">
    <property type="entry name" value="WSC"/>
    <property type="match status" value="2"/>
</dbReference>
<gene>
    <name evidence="10" type="ORF">CEUSTIGMA_g657.t1</name>
</gene>
<evidence type="ECO:0000256" key="6">
    <source>
        <dbReference type="ARBA" id="ARBA00023180"/>
    </source>
</evidence>
<protein>
    <recommendedName>
        <fullName evidence="9">WSC domain-containing protein</fullName>
    </recommendedName>
</protein>
<name>A0A250WQS1_9CHLO</name>
<dbReference type="InterPro" id="IPR051836">
    <property type="entry name" value="Kremen_rcpt"/>
</dbReference>
<dbReference type="GO" id="GO:0005886">
    <property type="term" value="C:plasma membrane"/>
    <property type="evidence" value="ECO:0007669"/>
    <property type="project" value="TreeGrafter"/>
</dbReference>
<keyword evidence="6" id="KW-0325">Glycoprotein</keyword>
<feature type="domain" description="WSC" evidence="9">
    <location>
        <begin position="60"/>
        <end position="157"/>
    </location>
</feature>
<reference evidence="10 11" key="1">
    <citation type="submission" date="2017-08" db="EMBL/GenBank/DDBJ databases">
        <title>Acidophilic green algal genome provides insights into adaptation to an acidic environment.</title>
        <authorList>
            <person name="Hirooka S."/>
            <person name="Hirose Y."/>
            <person name="Kanesaki Y."/>
            <person name="Higuchi S."/>
            <person name="Fujiwara T."/>
            <person name="Onuma R."/>
            <person name="Era A."/>
            <person name="Ohbayashi R."/>
            <person name="Uzuka A."/>
            <person name="Nozaki H."/>
            <person name="Yoshikawa H."/>
            <person name="Miyagishima S.Y."/>
        </authorList>
    </citation>
    <scope>NUCLEOTIDE SEQUENCE [LARGE SCALE GENOMIC DNA]</scope>
    <source>
        <strain evidence="10 11">NIES-2499</strain>
    </source>
</reference>
<evidence type="ECO:0000313" key="10">
    <source>
        <dbReference type="EMBL" id="GAX73204.1"/>
    </source>
</evidence>
<evidence type="ECO:0000256" key="4">
    <source>
        <dbReference type="ARBA" id="ARBA00022989"/>
    </source>
</evidence>
<feature type="compositionally biased region" description="Pro residues" evidence="7">
    <location>
        <begin position="215"/>
        <end position="233"/>
    </location>
</feature>
<dbReference type="Proteomes" id="UP000232323">
    <property type="component" value="Unassembled WGS sequence"/>
</dbReference>
<proteinExistence type="predicted"/>
<dbReference type="PANTHER" id="PTHR24269:SF16">
    <property type="entry name" value="PROTEIN SLG1"/>
    <property type="match status" value="1"/>
</dbReference>
<evidence type="ECO:0000256" key="2">
    <source>
        <dbReference type="ARBA" id="ARBA00022692"/>
    </source>
</evidence>
<feature type="signal peptide" evidence="8">
    <location>
        <begin position="1"/>
        <end position="30"/>
    </location>
</feature>
<keyword evidence="4" id="KW-1133">Transmembrane helix</keyword>
<comment type="subcellular location">
    <subcellularLocation>
        <location evidence="1">Membrane</location>
        <topology evidence="1">Single-pass membrane protein</topology>
    </subcellularLocation>
</comment>
<feature type="chain" id="PRO_5013395408" description="WSC domain-containing protein" evidence="8">
    <location>
        <begin position="31"/>
        <end position="364"/>
    </location>
</feature>
<feature type="region of interest" description="Disordered" evidence="7">
    <location>
        <begin position="175"/>
        <end position="233"/>
    </location>
</feature>
<dbReference type="AlphaFoldDB" id="A0A250WQS1"/>
<accession>A0A250WQS1</accession>
<keyword evidence="5" id="KW-0472">Membrane</keyword>
<evidence type="ECO:0000256" key="5">
    <source>
        <dbReference type="ARBA" id="ARBA00023136"/>
    </source>
</evidence>
<dbReference type="STRING" id="1157962.A0A250WQS1"/>
<dbReference type="OrthoDB" id="533915at2759"/>
<sequence>MSVNCLSFSCTCYVLLCYVLIHGSTQLADGQGYAETISGTGDDSSSVTSKFPLQQHSMNATCYLGCYLDDLQNPALPRNMKWYSNTPFTVATCQALAVKRNVTFFATENGTQCLGSNKRIDVTTRYGRDENACNIPCQGNPSQICGGRLAFSLYALGACNTSNYSSFFTSLKTPPVASTPSLSNNTAPVASTPSLSNNTPPASSPSRQATSSSSPTPPEPQPPIPPMLLSPVPQPGTSVTVLSPMISPQPASSGLLNATLAAPNLYNVSVAPSSATFASEATCYLGCFSDDPLDRALPRKMRASLNQTIEACHATAQQKNVSLFALQYGKECWGGQYYSAVQYGASTSCNMTCAGNRTEVCGGR</sequence>
<dbReference type="InterPro" id="IPR002889">
    <property type="entry name" value="WSC_carb-bd"/>
</dbReference>
<comment type="caution">
    <text evidence="10">The sequence shown here is derived from an EMBL/GenBank/DDBJ whole genome shotgun (WGS) entry which is preliminary data.</text>
</comment>
<feature type="compositionally biased region" description="Polar residues" evidence="7">
    <location>
        <begin position="175"/>
        <end position="198"/>
    </location>
</feature>
<dbReference type="PROSITE" id="PS51212">
    <property type="entry name" value="WSC"/>
    <property type="match status" value="2"/>
</dbReference>
<evidence type="ECO:0000256" key="7">
    <source>
        <dbReference type="SAM" id="MobiDB-lite"/>
    </source>
</evidence>
<evidence type="ECO:0000256" key="3">
    <source>
        <dbReference type="ARBA" id="ARBA00022729"/>
    </source>
</evidence>
<dbReference type="EMBL" id="BEGY01000002">
    <property type="protein sequence ID" value="GAX73204.1"/>
    <property type="molecule type" value="Genomic_DNA"/>
</dbReference>
<evidence type="ECO:0000256" key="1">
    <source>
        <dbReference type="ARBA" id="ARBA00004167"/>
    </source>
</evidence>
<evidence type="ECO:0000256" key="8">
    <source>
        <dbReference type="SAM" id="SignalP"/>
    </source>
</evidence>
<keyword evidence="3 8" id="KW-0732">Signal</keyword>
<feature type="compositionally biased region" description="Low complexity" evidence="7">
    <location>
        <begin position="199"/>
        <end position="214"/>
    </location>
</feature>
<dbReference type="PANTHER" id="PTHR24269">
    <property type="entry name" value="KREMEN PROTEIN"/>
    <property type="match status" value="1"/>
</dbReference>
<keyword evidence="11" id="KW-1185">Reference proteome</keyword>
<keyword evidence="2" id="KW-0812">Transmembrane</keyword>
<organism evidence="10 11">
    <name type="scientific">Chlamydomonas eustigma</name>
    <dbReference type="NCBI Taxonomy" id="1157962"/>
    <lineage>
        <taxon>Eukaryota</taxon>
        <taxon>Viridiplantae</taxon>
        <taxon>Chlorophyta</taxon>
        <taxon>core chlorophytes</taxon>
        <taxon>Chlorophyceae</taxon>
        <taxon>CS clade</taxon>
        <taxon>Chlamydomonadales</taxon>
        <taxon>Chlamydomonadaceae</taxon>
        <taxon>Chlamydomonas</taxon>
    </lineage>
</organism>
<evidence type="ECO:0000259" key="9">
    <source>
        <dbReference type="PROSITE" id="PS51212"/>
    </source>
</evidence>